<dbReference type="AlphaFoldDB" id="A0A0C3QBM7"/>
<dbReference type="InterPro" id="IPR000719">
    <property type="entry name" value="Prot_kinase_dom"/>
</dbReference>
<dbReference type="OrthoDB" id="626167at2759"/>
<evidence type="ECO:0000256" key="1">
    <source>
        <dbReference type="SAM" id="MobiDB-lite"/>
    </source>
</evidence>
<dbReference type="SUPFAM" id="SSF48452">
    <property type="entry name" value="TPR-like"/>
    <property type="match status" value="2"/>
</dbReference>
<dbReference type="InterPro" id="IPR051681">
    <property type="entry name" value="Ser/Thr_Kinases-Pseudokinases"/>
</dbReference>
<reference evidence="4" key="2">
    <citation type="submission" date="2015-01" db="EMBL/GenBank/DDBJ databases">
        <title>Evolutionary Origins and Diversification of the Mycorrhizal Mutualists.</title>
        <authorList>
            <consortium name="DOE Joint Genome Institute"/>
            <consortium name="Mycorrhizal Genomics Consortium"/>
            <person name="Kohler A."/>
            <person name="Kuo A."/>
            <person name="Nagy L.G."/>
            <person name="Floudas D."/>
            <person name="Copeland A."/>
            <person name="Barry K.W."/>
            <person name="Cichocki N."/>
            <person name="Veneault-Fourrey C."/>
            <person name="LaButti K."/>
            <person name="Lindquist E.A."/>
            <person name="Lipzen A."/>
            <person name="Lundell T."/>
            <person name="Morin E."/>
            <person name="Murat C."/>
            <person name="Riley R."/>
            <person name="Ohm R."/>
            <person name="Sun H."/>
            <person name="Tunlid A."/>
            <person name="Henrissat B."/>
            <person name="Grigoriev I.V."/>
            <person name="Hibbett D.S."/>
            <person name="Martin F."/>
        </authorList>
    </citation>
    <scope>NUCLEOTIDE SEQUENCE [LARGE SCALE GENOMIC DNA]</scope>
    <source>
        <strain evidence="4">MUT 4182</strain>
    </source>
</reference>
<protein>
    <recommendedName>
        <fullName evidence="2">Protein kinase domain-containing protein</fullName>
    </recommendedName>
</protein>
<dbReference type="SMART" id="SM00028">
    <property type="entry name" value="TPR"/>
    <property type="match status" value="4"/>
</dbReference>
<dbReference type="SMART" id="SM00220">
    <property type="entry name" value="S_TKc"/>
    <property type="match status" value="1"/>
</dbReference>
<dbReference type="GO" id="GO:0005524">
    <property type="term" value="F:ATP binding"/>
    <property type="evidence" value="ECO:0007669"/>
    <property type="project" value="InterPro"/>
</dbReference>
<dbReference type="GO" id="GO:0004674">
    <property type="term" value="F:protein serine/threonine kinase activity"/>
    <property type="evidence" value="ECO:0007669"/>
    <property type="project" value="TreeGrafter"/>
</dbReference>
<dbReference type="PANTHER" id="PTHR44329:SF293">
    <property type="entry name" value="MITOGEN-ACTIVATED PROTEIN KINASE KINASE KINASE"/>
    <property type="match status" value="1"/>
</dbReference>
<dbReference type="InterPro" id="IPR011009">
    <property type="entry name" value="Kinase-like_dom_sf"/>
</dbReference>
<evidence type="ECO:0000313" key="3">
    <source>
        <dbReference type="EMBL" id="KIO21789.1"/>
    </source>
</evidence>
<evidence type="ECO:0000313" key="4">
    <source>
        <dbReference type="Proteomes" id="UP000054248"/>
    </source>
</evidence>
<sequence length="452" mass="50175">MAGLSHGNIIRLIGFVEDLGKETAWIVLPWEPNGNVGEFLATGHWEIPERIALDKFKGFRYLHTRRPPICHSDLKSLNILVTSSFRAVITDFGSARKIREPEGEVAGDESGPQAQGVPTTVQACPPIHVAPEFMYGKRPGLSSDVWAAGWVCWEVMTDKVPFPELNSAGVITLTFDDGLLFDPKARPKIARCCEELQWMPSTPPSGGNSPGSKATSIELLLRNGDISYNQQNYKNAGSLFQQALALAESAGNRKAAADALRWLGAIYRHQSKFIRVNESYSRGQEMYARIGDSRGRANTLNGLGEVYRLQSKYAETEESYSRAHEIFTRIGYNQARANALRLLGNVYRAQSKYTEAEESYILAQEIYARIGHDLGRADTLRDIGRLRRDQGRNAEAAAHHMDARDLYTKIGMIRNAEKTSRLLAVVLPDHNSTGISPQTSVHPNIPSTNLPR</sequence>
<keyword evidence="4" id="KW-1185">Reference proteome</keyword>
<organism evidence="3 4">
    <name type="scientific">Tulasnella calospora MUT 4182</name>
    <dbReference type="NCBI Taxonomy" id="1051891"/>
    <lineage>
        <taxon>Eukaryota</taxon>
        <taxon>Fungi</taxon>
        <taxon>Dikarya</taxon>
        <taxon>Basidiomycota</taxon>
        <taxon>Agaricomycotina</taxon>
        <taxon>Agaricomycetes</taxon>
        <taxon>Cantharellales</taxon>
        <taxon>Tulasnellaceae</taxon>
        <taxon>Tulasnella</taxon>
    </lineage>
</organism>
<accession>A0A0C3QBM7</accession>
<dbReference type="Proteomes" id="UP000054248">
    <property type="component" value="Unassembled WGS sequence"/>
</dbReference>
<proteinExistence type="predicted"/>
<dbReference type="InterPro" id="IPR008271">
    <property type="entry name" value="Ser/Thr_kinase_AS"/>
</dbReference>
<dbReference type="SUPFAM" id="SSF56112">
    <property type="entry name" value="Protein kinase-like (PK-like)"/>
    <property type="match status" value="1"/>
</dbReference>
<dbReference type="Gene3D" id="1.10.510.10">
    <property type="entry name" value="Transferase(Phosphotransferase) domain 1"/>
    <property type="match status" value="1"/>
</dbReference>
<dbReference type="Pfam" id="PF13424">
    <property type="entry name" value="TPR_12"/>
    <property type="match status" value="1"/>
</dbReference>
<dbReference type="HOGENOM" id="CLU_000288_7_37_1"/>
<name>A0A0C3QBM7_9AGAM</name>
<dbReference type="STRING" id="1051891.A0A0C3QBM7"/>
<gene>
    <name evidence="3" type="ORF">M407DRAFT_28663</name>
</gene>
<evidence type="ECO:0000259" key="2">
    <source>
        <dbReference type="PROSITE" id="PS50011"/>
    </source>
</evidence>
<dbReference type="PROSITE" id="PS50011">
    <property type="entry name" value="PROTEIN_KINASE_DOM"/>
    <property type="match status" value="1"/>
</dbReference>
<dbReference type="Pfam" id="PF00069">
    <property type="entry name" value="Pkinase"/>
    <property type="match status" value="1"/>
</dbReference>
<dbReference type="Gene3D" id="1.25.40.10">
    <property type="entry name" value="Tetratricopeptide repeat domain"/>
    <property type="match status" value="1"/>
</dbReference>
<dbReference type="PROSITE" id="PS00108">
    <property type="entry name" value="PROTEIN_KINASE_ST"/>
    <property type="match status" value="1"/>
</dbReference>
<feature type="region of interest" description="Disordered" evidence="1">
    <location>
        <begin position="433"/>
        <end position="452"/>
    </location>
</feature>
<dbReference type="EMBL" id="KN823128">
    <property type="protein sequence ID" value="KIO21789.1"/>
    <property type="molecule type" value="Genomic_DNA"/>
</dbReference>
<feature type="domain" description="Protein kinase" evidence="2">
    <location>
        <begin position="1"/>
        <end position="274"/>
    </location>
</feature>
<reference evidence="3 4" key="1">
    <citation type="submission" date="2014-04" db="EMBL/GenBank/DDBJ databases">
        <authorList>
            <consortium name="DOE Joint Genome Institute"/>
            <person name="Kuo A."/>
            <person name="Girlanda M."/>
            <person name="Perotto S."/>
            <person name="Kohler A."/>
            <person name="Nagy L.G."/>
            <person name="Floudas D."/>
            <person name="Copeland A."/>
            <person name="Barry K.W."/>
            <person name="Cichocki N."/>
            <person name="Veneault-Fourrey C."/>
            <person name="LaButti K."/>
            <person name="Lindquist E.A."/>
            <person name="Lipzen A."/>
            <person name="Lundell T."/>
            <person name="Morin E."/>
            <person name="Murat C."/>
            <person name="Sun H."/>
            <person name="Tunlid A."/>
            <person name="Henrissat B."/>
            <person name="Grigoriev I.V."/>
            <person name="Hibbett D.S."/>
            <person name="Martin F."/>
            <person name="Nordberg H.P."/>
            <person name="Cantor M.N."/>
            <person name="Hua S.X."/>
        </authorList>
    </citation>
    <scope>NUCLEOTIDE SEQUENCE [LARGE SCALE GENOMIC DNA]</scope>
    <source>
        <strain evidence="3 4">MUT 4182</strain>
    </source>
</reference>
<dbReference type="PANTHER" id="PTHR44329">
    <property type="entry name" value="SERINE/THREONINE-PROTEIN KINASE TNNI3K-RELATED"/>
    <property type="match status" value="1"/>
</dbReference>
<dbReference type="InterPro" id="IPR011990">
    <property type="entry name" value="TPR-like_helical_dom_sf"/>
</dbReference>
<dbReference type="InterPro" id="IPR019734">
    <property type="entry name" value="TPR_rpt"/>
</dbReference>